<dbReference type="EMBL" id="VSSQ01022937">
    <property type="protein sequence ID" value="MPM69543.1"/>
    <property type="molecule type" value="Genomic_DNA"/>
</dbReference>
<gene>
    <name evidence="1" type="ORF">SDC9_116488</name>
</gene>
<name>A0A645C2G6_9ZZZZ</name>
<protein>
    <submittedName>
        <fullName evidence="1">Uncharacterized protein</fullName>
    </submittedName>
</protein>
<evidence type="ECO:0000313" key="1">
    <source>
        <dbReference type="EMBL" id="MPM69543.1"/>
    </source>
</evidence>
<accession>A0A645C2G6</accession>
<reference evidence="1" key="1">
    <citation type="submission" date="2019-08" db="EMBL/GenBank/DDBJ databases">
        <authorList>
            <person name="Kucharzyk K."/>
            <person name="Murdoch R.W."/>
            <person name="Higgins S."/>
            <person name="Loffler F."/>
        </authorList>
    </citation>
    <scope>NUCLEOTIDE SEQUENCE</scope>
</reference>
<proteinExistence type="predicted"/>
<organism evidence="1">
    <name type="scientific">bioreactor metagenome</name>
    <dbReference type="NCBI Taxonomy" id="1076179"/>
    <lineage>
        <taxon>unclassified sequences</taxon>
        <taxon>metagenomes</taxon>
        <taxon>ecological metagenomes</taxon>
    </lineage>
</organism>
<comment type="caution">
    <text evidence="1">The sequence shown here is derived from an EMBL/GenBank/DDBJ whole genome shotgun (WGS) entry which is preliminary data.</text>
</comment>
<sequence length="77" mass="9082">MVNVEPLFQFMESGEEYECIDDVVKLLNLVNIEEGKISLLNTIQSLPDLFLVLYQLRDMFRDIRECEITIKRKKGDE</sequence>
<dbReference type="AlphaFoldDB" id="A0A645C2G6"/>